<reference evidence="2" key="2">
    <citation type="submission" date="2018-04" db="EMBL/GenBank/DDBJ databases">
        <title>OnivRS2 (Oryza nivara Reference Sequence Version 2).</title>
        <authorList>
            <person name="Zhang J."/>
            <person name="Kudrna D."/>
            <person name="Lee S."/>
            <person name="Talag J."/>
            <person name="Rajasekar S."/>
            <person name="Welchert J."/>
            <person name="Hsing Y.-I."/>
            <person name="Wing R.A."/>
        </authorList>
    </citation>
    <scope>NUCLEOTIDE SEQUENCE [LARGE SCALE GENOMIC DNA]</scope>
</reference>
<feature type="region of interest" description="Disordered" evidence="1">
    <location>
        <begin position="142"/>
        <end position="164"/>
    </location>
</feature>
<dbReference type="Gramene" id="ONIVA10G00530.1">
    <property type="protein sequence ID" value="ONIVA10G00530.1"/>
    <property type="gene ID" value="ONIVA10G00530"/>
</dbReference>
<dbReference type="Proteomes" id="UP000006591">
    <property type="component" value="Chromosome 10"/>
</dbReference>
<dbReference type="HOGENOM" id="CLU_1263297_0_0_1"/>
<evidence type="ECO:0000256" key="1">
    <source>
        <dbReference type="SAM" id="MobiDB-lite"/>
    </source>
</evidence>
<keyword evidence="3" id="KW-1185">Reference proteome</keyword>
<evidence type="ECO:0000313" key="2">
    <source>
        <dbReference type="EnsemblPlants" id="ONIVA10G00530.1"/>
    </source>
</evidence>
<name>A0A0E0INW6_ORYNI</name>
<feature type="compositionally biased region" description="Low complexity" evidence="1">
    <location>
        <begin position="24"/>
        <end position="39"/>
    </location>
</feature>
<dbReference type="AlphaFoldDB" id="A0A0E0INW6"/>
<proteinExistence type="predicted"/>
<feature type="region of interest" description="Disordered" evidence="1">
    <location>
        <begin position="1"/>
        <end position="62"/>
    </location>
</feature>
<reference evidence="2" key="1">
    <citation type="submission" date="2015-04" db="UniProtKB">
        <authorList>
            <consortium name="EnsemblPlants"/>
        </authorList>
    </citation>
    <scope>IDENTIFICATION</scope>
    <source>
        <strain evidence="2">SL10</strain>
    </source>
</reference>
<sequence>MKQLADHHASLARGTRCQCHAGSRRSSGSPSPSIVVSRPLPWRRRSGGVRRPNDLPVSLPRPPPVRRLLRLGCHRSSSSLRLGTTAARGDLSLPLPGGQPPLLDASGRQPPMLRRCRWGYGAAAWPAVSVAFPAPDLTAAAGGMELDPSGQPALRPPVGAGQPPPHDLLPPRPSACRRPGQRGVLPLLGSCPLCLSRCGNGRWEMIGWLVDLPVWTVVH</sequence>
<protein>
    <submittedName>
        <fullName evidence="2">Uncharacterized protein</fullName>
    </submittedName>
</protein>
<accession>A0A0E0INW6</accession>
<evidence type="ECO:0000313" key="3">
    <source>
        <dbReference type="Proteomes" id="UP000006591"/>
    </source>
</evidence>
<organism evidence="2">
    <name type="scientific">Oryza nivara</name>
    <name type="common">Indian wild rice</name>
    <name type="synonym">Oryza sativa f. spontanea</name>
    <dbReference type="NCBI Taxonomy" id="4536"/>
    <lineage>
        <taxon>Eukaryota</taxon>
        <taxon>Viridiplantae</taxon>
        <taxon>Streptophyta</taxon>
        <taxon>Embryophyta</taxon>
        <taxon>Tracheophyta</taxon>
        <taxon>Spermatophyta</taxon>
        <taxon>Magnoliopsida</taxon>
        <taxon>Liliopsida</taxon>
        <taxon>Poales</taxon>
        <taxon>Poaceae</taxon>
        <taxon>BOP clade</taxon>
        <taxon>Oryzoideae</taxon>
        <taxon>Oryzeae</taxon>
        <taxon>Oryzinae</taxon>
        <taxon>Oryza</taxon>
    </lineage>
</organism>
<dbReference type="EnsemblPlants" id="ONIVA10G00530.1">
    <property type="protein sequence ID" value="ONIVA10G00530.1"/>
    <property type="gene ID" value="ONIVA10G00530"/>
</dbReference>